<dbReference type="InterPro" id="IPR006311">
    <property type="entry name" value="TAT_signal"/>
</dbReference>
<evidence type="ECO:0000256" key="2">
    <source>
        <dbReference type="SAM" id="SignalP"/>
    </source>
</evidence>
<sequence length="157" mass="15736">MVATSFRRRVMIPAAVGTAAAAMAVVIAPTAYADEDWGAIAVSPDGQSVGVATDKPNQYLADQAATNDCQQNNPSCNVLISFKSPDCGAVVKNGDHYFGDSGATQQEAEQNAMNQSPGATVLKSACNGAAPESEGSSTTATPTTATTTTAPAPAPGG</sequence>
<comment type="caution">
    <text evidence="4">The sequence shown here is derived from an EMBL/GenBank/DDBJ whole genome shotgun (WGS) entry which is preliminary data.</text>
</comment>
<dbReference type="AlphaFoldDB" id="A0A2S8BIZ7"/>
<feature type="signal peptide" evidence="2">
    <location>
        <begin position="1"/>
        <end position="33"/>
    </location>
</feature>
<feature type="compositionally biased region" description="Polar residues" evidence="1">
    <location>
        <begin position="102"/>
        <end position="118"/>
    </location>
</feature>
<name>A0A2S8BIZ7_9MYCO</name>
<dbReference type="Proteomes" id="UP000238296">
    <property type="component" value="Unassembled WGS sequence"/>
</dbReference>
<gene>
    <name evidence="4" type="ORF">C1Y40_03168</name>
</gene>
<accession>A0A2S8BIZ7</accession>
<reference evidence="4 5" key="1">
    <citation type="journal article" date="2017" name="Int. J. Syst. Evol. Microbiol.">
        <title>Mycobacterium talmoniae sp. nov., a slowly growing mycobacterium isolated from human respiratory samples.</title>
        <authorList>
            <person name="Davidson R.M."/>
            <person name="DeGroote M.A."/>
            <person name="Marola J.L."/>
            <person name="Buss S."/>
            <person name="Jones V."/>
            <person name="McNeil M.R."/>
            <person name="Freifeld A.G."/>
            <person name="Elaine Epperson L."/>
            <person name="Hasan N.A."/>
            <person name="Jackson M."/>
            <person name="Iwen P.C."/>
            <person name="Salfinger M."/>
            <person name="Strong M."/>
        </authorList>
    </citation>
    <scope>NUCLEOTIDE SEQUENCE [LARGE SCALE GENOMIC DNA]</scope>
    <source>
        <strain evidence="4 5">ATCC BAA-2683</strain>
    </source>
</reference>
<dbReference type="Pfam" id="PF13827">
    <property type="entry name" value="DUF4189"/>
    <property type="match status" value="1"/>
</dbReference>
<evidence type="ECO:0000313" key="5">
    <source>
        <dbReference type="Proteomes" id="UP000238296"/>
    </source>
</evidence>
<protein>
    <recommendedName>
        <fullName evidence="3">DUF4189 domain-containing protein</fullName>
    </recommendedName>
</protein>
<feature type="domain" description="DUF4189" evidence="3">
    <location>
        <begin position="37"/>
        <end position="116"/>
    </location>
</feature>
<evidence type="ECO:0000256" key="1">
    <source>
        <dbReference type="SAM" id="MobiDB-lite"/>
    </source>
</evidence>
<keyword evidence="2" id="KW-0732">Signal</keyword>
<dbReference type="EMBL" id="PPEA01000451">
    <property type="protein sequence ID" value="PQM46661.1"/>
    <property type="molecule type" value="Genomic_DNA"/>
</dbReference>
<feature type="region of interest" description="Disordered" evidence="1">
    <location>
        <begin position="100"/>
        <end position="157"/>
    </location>
</feature>
<proteinExistence type="predicted"/>
<evidence type="ECO:0000259" key="3">
    <source>
        <dbReference type="Pfam" id="PF13827"/>
    </source>
</evidence>
<dbReference type="RefSeq" id="WP_083341670.1">
    <property type="nucleotide sequence ID" value="NZ_MLQM01000031.1"/>
</dbReference>
<dbReference type="InterPro" id="IPR025240">
    <property type="entry name" value="DUF4189"/>
</dbReference>
<organism evidence="4 5">
    <name type="scientific">Mycobacterium talmoniae</name>
    <dbReference type="NCBI Taxonomy" id="1858794"/>
    <lineage>
        <taxon>Bacteria</taxon>
        <taxon>Bacillati</taxon>
        <taxon>Actinomycetota</taxon>
        <taxon>Actinomycetes</taxon>
        <taxon>Mycobacteriales</taxon>
        <taxon>Mycobacteriaceae</taxon>
        <taxon>Mycobacterium</taxon>
    </lineage>
</organism>
<dbReference type="PROSITE" id="PS51318">
    <property type="entry name" value="TAT"/>
    <property type="match status" value="1"/>
</dbReference>
<feature type="chain" id="PRO_5015590654" description="DUF4189 domain-containing protein" evidence="2">
    <location>
        <begin position="34"/>
        <end position="157"/>
    </location>
</feature>
<feature type="compositionally biased region" description="Low complexity" evidence="1">
    <location>
        <begin position="129"/>
        <end position="151"/>
    </location>
</feature>
<evidence type="ECO:0000313" key="4">
    <source>
        <dbReference type="EMBL" id="PQM46661.1"/>
    </source>
</evidence>